<keyword evidence="1" id="KW-1133">Transmembrane helix</keyword>
<dbReference type="RefSeq" id="WP_407337912.1">
    <property type="nucleotide sequence ID" value="NZ_CP136862.1"/>
</dbReference>
<feature type="transmembrane region" description="Helical" evidence="1">
    <location>
        <begin position="143"/>
        <end position="166"/>
    </location>
</feature>
<feature type="transmembrane region" description="Helical" evidence="1">
    <location>
        <begin position="82"/>
        <end position="101"/>
    </location>
</feature>
<sequence>MHALSQRMALGWRRSIWIALLVAASIAFTLGFACATPFAAFAAAAALTMTRRNALFLVGLVWLANQGVGFGVLHYPWTADCLAWGFGLGVVALLSTLAAEFGAKHFIAADRTVASTAAFLSAFALHEGLLFMASIIFQSGVEAYAPAIVGRIFAINAVAFLGLLVVSRSHRIQPVLGEERFGSGCPRVEKDLSAAGQDRAGSFA</sequence>
<dbReference type="EMBL" id="CP136862">
    <property type="protein sequence ID" value="WOJ88477.1"/>
    <property type="molecule type" value="Genomic_DNA"/>
</dbReference>
<evidence type="ECO:0000313" key="3">
    <source>
        <dbReference type="Proteomes" id="UP001626536"/>
    </source>
</evidence>
<dbReference type="Proteomes" id="UP001626536">
    <property type="component" value="Chromosome"/>
</dbReference>
<keyword evidence="3" id="KW-1185">Reference proteome</keyword>
<reference evidence="2 3" key="1">
    <citation type="submission" date="2023-10" db="EMBL/GenBank/DDBJ databases">
        <title>Novel methanotroph of the genus Methylocapsa from a subarctic wetland.</title>
        <authorList>
            <person name="Belova S.E."/>
            <person name="Oshkin I.Y."/>
            <person name="Miroshnikov K."/>
            <person name="Dedysh S.N."/>
        </authorList>
    </citation>
    <scope>NUCLEOTIDE SEQUENCE [LARGE SCALE GENOMIC DNA]</scope>
    <source>
        <strain evidence="2 3">RX1</strain>
    </source>
</reference>
<feature type="transmembrane region" description="Helical" evidence="1">
    <location>
        <begin position="54"/>
        <end position="76"/>
    </location>
</feature>
<gene>
    <name evidence="2" type="ORF">RZS28_11640</name>
</gene>
<accession>A0ABZ0HME9</accession>
<keyword evidence="1" id="KW-0812">Transmembrane</keyword>
<protein>
    <submittedName>
        <fullName evidence="2">Uncharacterized protein</fullName>
    </submittedName>
</protein>
<feature type="transmembrane region" description="Helical" evidence="1">
    <location>
        <begin position="113"/>
        <end position="137"/>
    </location>
</feature>
<evidence type="ECO:0000313" key="2">
    <source>
        <dbReference type="EMBL" id="WOJ88477.1"/>
    </source>
</evidence>
<dbReference type="PROSITE" id="PS51257">
    <property type="entry name" value="PROKAR_LIPOPROTEIN"/>
    <property type="match status" value="1"/>
</dbReference>
<proteinExistence type="predicted"/>
<organism evidence="2 3">
    <name type="scientific">Methylocapsa polymorpha</name>
    <dbReference type="NCBI Taxonomy" id="3080828"/>
    <lineage>
        <taxon>Bacteria</taxon>
        <taxon>Pseudomonadati</taxon>
        <taxon>Pseudomonadota</taxon>
        <taxon>Alphaproteobacteria</taxon>
        <taxon>Hyphomicrobiales</taxon>
        <taxon>Beijerinckiaceae</taxon>
        <taxon>Methylocapsa</taxon>
    </lineage>
</organism>
<evidence type="ECO:0000256" key="1">
    <source>
        <dbReference type="SAM" id="Phobius"/>
    </source>
</evidence>
<feature type="transmembrane region" description="Helical" evidence="1">
    <location>
        <begin position="16"/>
        <end position="47"/>
    </location>
</feature>
<name>A0ABZ0HME9_9HYPH</name>
<keyword evidence="1" id="KW-0472">Membrane</keyword>